<name>A0A084VUB9_ANOSI</name>
<dbReference type="Pfam" id="PF12032">
    <property type="entry name" value="CLIP"/>
    <property type="match status" value="1"/>
</dbReference>
<protein>
    <recommendedName>
        <fullName evidence="12">CLIP domain-containing serine protease</fullName>
        <ecNumber evidence="12">3.4.21.-</ecNumber>
    </recommendedName>
</protein>
<evidence type="ECO:0000256" key="10">
    <source>
        <dbReference type="ARBA" id="ARBA00023180"/>
    </source>
</evidence>
<dbReference type="VEuPathDB" id="VectorBase:ASIS022053"/>
<dbReference type="GO" id="GO:0005576">
    <property type="term" value="C:extracellular region"/>
    <property type="evidence" value="ECO:0007669"/>
    <property type="project" value="UniProtKB-SubCell"/>
</dbReference>
<keyword evidence="9" id="KW-1015">Disulfide bond</keyword>
<dbReference type="InterPro" id="IPR009003">
    <property type="entry name" value="Peptidase_S1_PA"/>
</dbReference>
<evidence type="ECO:0000313" key="15">
    <source>
        <dbReference type="EMBL" id="KFB41563.1"/>
    </source>
</evidence>
<dbReference type="PROSITE" id="PS51888">
    <property type="entry name" value="CLIP"/>
    <property type="match status" value="1"/>
</dbReference>
<dbReference type="Gene3D" id="2.40.10.10">
    <property type="entry name" value="Trypsin-like serine proteases"/>
    <property type="match status" value="2"/>
</dbReference>
<comment type="similarity">
    <text evidence="11 12">Belongs to the peptidase S1 family. CLIP subfamily.</text>
</comment>
<dbReference type="PRINTS" id="PR00722">
    <property type="entry name" value="CHYMOTRYPSIN"/>
</dbReference>
<reference evidence="15 17" key="1">
    <citation type="journal article" date="2014" name="BMC Genomics">
        <title>Genome sequence of Anopheles sinensis provides insight into genetics basis of mosquito competence for malaria parasites.</title>
        <authorList>
            <person name="Zhou D."/>
            <person name="Zhang D."/>
            <person name="Ding G."/>
            <person name="Shi L."/>
            <person name="Hou Q."/>
            <person name="Ye Y."/>
            <person name="Xu Y."/>
            <person name="Zhou H."/>
            <person name="Xiong C."/>
            <person name="Li S."/>
            <person name="Yu J."/>
            <person name="Hong S."/>
            <person name="Yu X."/>
            <person name="Zou P."/>
            <person name="Chen C."/>
            <person name="Chang X."/>
            <person name="Wang W."/>
            <person name="Lv Y."/>
            <person name="Sun Y."/>
            <person name="Ma L."/>
            <person name="Shen B."/>
            <person name="Zhu C."/>
        </authorList>
    </citation>
    <scope>NUCLEOTIDE SEQUENCE [LARGE SCALE GENOMIC DNA]</scope>
</reference>
<evidence type="ECO:0000256" key="8">
    <source>
        <dbReference type="ARBA" id="ARBA00022859"/>
    </source>
</evidence>
<dbReference type="PROSITE" id="PS00134">
    <property type="entry name" value="TRYPSIN_HIS"/>
    <property type="match status" value="2"/>
</dbReference>
<dbReference type="PANTHER" id="PTHR24260">
    <property type="match status" value="1"/>
</dbReference>
<dbReference type="GO" id="GO:0045087">
    <property type="term" value="P:innate immune response"/>
    <property type="evidence" value="ECO:0007669"/>
    <property type="project" value="UniProtKB-KW"/>
</dbReference>
<evidence type="ECO:0000313" key="17">
    <source>
        <dbReference type="Proteomes" id="UP000030765"/>
    </source>
</evidence>
<dbReference type="VEuPathDB" id="VectorBase:ASIS001462"/>
<dbReference type="SUPFAM" id="SSF50494">
    <property type="entry name" value="Trypsin-like serine proteases"/>
    <property type="match status" value="2"/>
</dbReference>
<dbReference type="GO" id="GO:0006508">
    <property type="term" value="P:proteolysis"/>
    <property type="evidence" value="ECO:0007669"/>
    <property type="project" value="UniProtKB-KW"/>
</dbReference>
<dbReference type="VEuPathDB" id="VectorBase:ASIC009163"/>
<accession>A0A084VUB9</accession>
<dbReference type="InterPro" id="IPR043504">
    <property type="entry name" value="Peptidase_S1_PA_chymotrypsin"/>
</dbReference>
<dbReference type="InterPro" id="IPR038565">
    <property type="entry name" value="CLIP_sf"/>
</dbReference>
<dbReference type="EnsemblMetazoa" id="ASIC009163-RA">
    <property type="protein sequence ID" value="ASIC009163-PA"/>
    <property type="gene ID" value="ASIC009163"/>
</dbReference>
<feature type="domain" description="Peptidase S1" evidence="13">
    <location>
        <begin position="116"/>
        <end position="390"/>
    </location>
</feature>
<dbReference type="Proteomes" id="UP000030765">
    <property type="component" value="Unassembled WGS sequence"/>
</dbReference>
<evidence type="ECO:0000259" key="14">
    <source>
        <dbReference type="PROSITE" id="PS51888"/>
    </source>
</evidence>
<evidence type="ECO:0000256" key="4">
    <source>
        <dbReference type="ARBA" id="ARBA00022670"/>
    </source>
</evidence>
<comment type="subcellular location">
    <subcellularLocation>
        <location evidence="1 12">Secreted</location>
    </subcellularLocation>
</comment>
<dbReference type="InterPro" id="IPR001314">
    <property type="entry name" value="Peptidase_S1A"/>
</dbReference>
<sequence>MTLQEKCTVLLLIATGYSVVSQSYPACITPTEKNGFCVPIERCQNIYNIENYSTSPPSQGIRNYIKKAACSLPEARRSVCCQPEEILPRSTRKLIQRNSNLLPTDTCGKIAWVDRIALGTKTFPFQYPWMVMLWYKLNDTWLIDDCGGSLINNRYVLTAGHCVKTKSSVKLVKLRLGEYDKSTARSCFVNMEGDEHCAESYDVDIEETIVHEDFGQPKYRHDIALIRMAKKIIFSELDPACVTPTKKNGFCVPIERCRNIYNYLKGITGTQNRAHLNYIKRAACTLPDVERSICCRPEEILPRPIRQFKLGHEPTPGAQLNWDLLPTDICGTLTTDRSSWAAKTLPFEYPWVVLLRYQTDHGLVDKCGGSLINNRYVLTAAHCTLDSTNL</sequence>
<dbReference type="STRING" id="74873.A0A084VUB9"/>
<evidence type="ECO:0000256" key="9">
    <source>
        <dbReference type="ARBA" id="ARBA00023157"/>
    </source>
</evidence>
<comment type="domain">
    <text evidence="12">The clip domain consists of 35-55 residues which are 'knitted' together usually by 3 conserved disulfide bonds forming a clip-like compact structure.</text>
</comment>
<keyword evidence="6 12" id="KW-0378">Hydrolase</keyword>
<feature type="chain" id="PRO_5001783889" description="CLIP domain-containing serine protease" evidence="12">
    <location>
        <begin position="22"/>
        <end position="390"/>
    </location>
</feature>
<evidence type="ECO:0000259" key="13">
    <source>
        <dbReference type="PROSITE" id="PS50240"/>
    </source>
</evidence>
<dbReference type="InterPro" id="IPR022700">
    <property type="entry name" value="CLIP"/>
</dbReference>
<dbReference type="FunFam" id="2.40.10.10:FF:000028">
    <property type="entry name" value="Serine protease easter"/>
    <property type="match status" value="1"/>
</dbReference>
<dbReference type="EMBL" id="KE525103">
    <property type="protein sequence ID" value="KFB41563.1"/>
    <property type="molecule type" value="Genomic_DNA"/>
</dbReference>
<keyword evidence="2 12" id="KW-0964">Secreted</keyword>
<dbReference type="Gene3D" id="3.30.1640.30">
    <property type="match status" value="2"/>
</dbReference>
<reference evidence="16" key="2">
    <citation type="submission" date="2020-05" db="UniProtKB">
        <authorList>
            <consortium name="EnsemblMetazoa"/>
        </authorList>
    </citation>
    <scope>IDENTIFICATION</scope>
</reference>
<dbReference type="GO" id="GO:0004252">
    <property type="term" value="F:serine-type endopeptidase activity"/>
    <property type="evidence" value="ECO:0007669"/>
    <property type="project" value="UniProtKB-UniRule"/>
</dbReference>
<evidence type="ECO:0000256" key="1">
    <source>
        <dbReference type="ARBA" id="ARBA00004613"/>
    </source>
</evidence>
<dbReference type="InterPro" id="IPR018114">
    <property type="entry name" value="TRYPSIN_HIS"/>
</dbReference>
<dbReference type="SMART" id="SM00680">
    <property type="entry name" value="CLIP"/>
    <property type="match status" value="2"/>
</dbReference>
<evidence type="ECO:0000313" key="16">
    <source>
        <dbReference type="EnsemblMetazoa" id="ASIC009163-PA"/>
    </source>
</evidence>
<keyword evidence="17" id="KW-1185">Reference proteome</keyword>
<keyword evidence="5 12" id="KW-0732">Signal</keyword>
<dbReference type="PROSITE" id="PS50240">
    <property type="entry name" value="TRYPSIN_DOM"/>
    <property type="match status" value="1"/>
</dbReference>
<evidence type="ECO:0000256" key="2">
    <source>
        <dbReference type="ARBA" id="ARBA00022525"/>
    </source>
</evidence>
<keyword evidence="4 12" id="KW-0645">Protease</keyword>
<gene>
    <name evidence="15" type="ORF">ZHAS_00009163</name>
</gene>
<dbReference type="PANTHER" id="PTHR24260:SF145">
    <property type="entry name" value="FI17609P1-RELATED"/>
    <property type="match status" value="1"/>
</dbReference>
<keyword evidence="10" id="KW-0325">Glycoprotein</keyword>
<evidence type="ECO:0000256" key="3">
    <source>
        <dbReference type="ARBA" id="ARBA00022588"/>
    </source>
</evidence>
<keyword evidence="7 12" id="KW-0720">Serine protease</keyword>
<evidence type="ECO:0000256" key="5">
    <source>
        <dbReference type="ARBA" id="ARBA00022729"/>
    </source>
</evidence>
<dbReference type="SMART" id="SM00020">
    <property type="entry name" value="Tryp_SPc"/>
    <property type="match status" value="1"/>
</dbReference>
<feature type="signal peptide" evidence="12">
    <location>
        <begin position="1"/>
        <end position="21"/>
    </location>
</feature>
<feature type="domain" description="Clip" evidence="14">
    <location>
        <begin position="26"/>
        <end position="81"/>
    </location>
</feature>
<evidence type="ECO:0000256" key="11">
    <source>
        <dbReference type="ARBA" id="ARBA00024195"/>
    </source>
</evidence>
<dbReference type="InterPro" id="IPR001254">
    <property type="entry name" value="Trypsin_dom"/>
</dbReference>
<proteinExistence type="inferred from homology"/>
<evidence type="ECO:0000256" key="12">
    <source>
        <dbReference type="RuleBase" id="RU366078"/>
    </source>
</evidence>
<dbReference type="InterPro" id="IPR051333">
    <property type="entry name" value="CLIP_Serine_Protease"/>
</dbReference>
<dbReference type="Pfam" id="PF00089">
    <property type="entry name" value="Trypsin"/>
    <property type="match status" value="2"/>
</dbReference>
<dbReference type="EMBL" id="ATLV01016715">
    <property type="status" value="NOT_ANNOTATED_CDS"/>
    <property type="molecule type" value="Genomic_DNA"/>
</dbReference>
<dbReference type="AlphaFoldDB" id="A0A084VUB9"/>
<organism evidence="15">
    <name type="scientific">Anopheles sinensis</name>
    <name type="common">Mosquito</name>
    <dbReference type="NCBI Taxonomy" id="74873"/>
    <lineage>
        <taxon>Eukaryota</taxon>
        <taxon>Metazoa</taxon>
        <taxon>Ecdysozoa</taxon>
        <taxon>Arthropoda</taxon>
        <taxon>Hexapoda</taxon>
        <taxon>Insecta</taxon>
        <taxon>Pterygota</taxon>
        <taxon>Neoptera</taxon>
        <taxon>Endopterygota</taxon>
        <taxon>Diptera</taxon>
        <taxon>Nematocera</taxon>
        <taxon>Culicoidea</taxon>
        <taxon>Culicidae</taxon>
        <taxon>Anophelinae</taxon>
        <taxon>Anopheles</taxon>
    </lineage>
</organism>
<evidence type="ECO:0000256" key="6">
    <source>
        <dbReference type="ARBA" id="ARBA00022801"/>
    </source>
</evidence>
<evidence type="ECO:0000256" key="7">
    <source>
        <dbReference type="ARBA" id="ARBA00022825"/>
    </source>
</evidence>
<dbReference type="EC" id="3.4.21.-" evidence="12"/>
<keyword evidence="8" id="KW-0391">Immunity</keyword>
<keyword evidence="3" id="KW-0399">Innate immunity</keyword>